<dbReference type="GO" id="GO:0008168">
    <property type="term" value="F:methyltransferase activity"/>
    <property type="evidence" value="ECO:0007669"/>
    <property type="project" value="UniProtKB-KW"/>
</dbReference>
<reference evidence="1 2" key="1">
    <citation type="submission" date="2016-07" db="EMBL/GenBank/DDBJ databases">
        <title>Pervasive Adenine N6-methylation of Active Genes in Fungi.</title>
        <authorList>
            <consortium name="DOE Joint Genome Institute"/>
            <person name="Mondo S.J."/>
            <person name="Dannebaum R.O."/>
            <person name="Kuo R.C."/>
            <person name="Labutti K."/>
            <person name="Haridas S."/>
            <person name="Kuo A."/>
            <person name="Salamov A."/>
            <person name="Ahrendt S.R."/>
            <person name="Lipzen A."/>
            <person name="Sullivan W."/>
            <person name="Andreopoulos W.B."/>
            <person name="Clum A."/>
            <person name="Lindquist E."/>
            <person name="Daum C."/>
            <person name="Ramamoorthy G.K."/>
            <person name="Gryganskyi A."/>
            <person name="Culley D."/>
            <person name="Magnuson J.K."/>
            <person name="James T.Y."/>
            <person name="O'Malley M.A."/>
            <person name="Stajich J.E."/>
            <person name="Spatafora J.W."/>
            <person name="Visel A."/>
            <person name="Grigoriev I.V."/>
        </authorList>
    </citation>
    <scope>NUCLEOTIDE SEQUENCE [LARGE SCALE GENOMIC DNA]</scope>
    <source>
        <strain evidence="1 2">CBS 129021</strain>
    </source>
</reference>
<evidence type="ECO:0000313" key="1">
    <source>
        <dbReference type="EMBL" id="ORY68792.1"/>
    </source>
</evidence>
<keyword evidence="2" id="KW-1185">Reference proteome</keyword>
<keyword evidence="1" id="KW-0808">Transferase</keyword>
<dbReference type="CDD" id="cd02440">
    <property type="entry name" value="AdoMet_MTases"/>
    <property type="match status" value="1"/>
</dbReference>
<dbReference type="GO" id="GO:0032259">
    <property type="term" value="P:methylation"/>
    <property type="evidence" value="ECO:0007669"/>
    <property type="project" value="UniProtKB-KW"/>
</dbReference>
<dbReference type="AlphaFoldDB" id="A0A1Y2EB59"/>
<dbReference type="GeneID" id="63779694"/>
<name>A0A1Y2EB59_9PEZI</name>
<dbReference type="Gene3D" id="3.40.50.150">
    <property type="entry name" value="Vaccinia Virus protein VP39"/>
    <property type="match status" value="1"/>
</dbReference>
<dbReference type="InterPro" id="IPR029063">
    <property type="entry name" value="SAM-dependent_MTases_sf"/>
</dbReference>
<dbReference type="SUPFAM" id="SSF53335">
    <property type="entry name" value="S-adenosyl-L-methionine-dependent methyltransferases"/>
    <property type="match status" value="1"/>
</dbReference>
<protein>
    <submittedName>
        <fullName evidence="1">Methyltransferase</fullName>
    </submittedName>
</protein>
<dbReference type="InParanoid" id="A0A1Y2EB59"/>
<dbReference type="Pfam" id="PF13489">
    <property type="entry name" value="Methyltransf_23"/>
    <property type="match status" value="1"/>
</dbReference>
<dbReference type="InterPro" id="IPR052356">
    <property type="entry name" value="Thiol_S-MT"/>
</dbReference>
<gene>
    <name evidence="1" type="ORF">BCR38DRAFT_482277</name>
</gene>
<dbReference type="RefSeq" id="XP_040719079.1">
    <property type="nucleotide sequence ID" value="XM_040863482.1"/>
</dbReference>
<comment type="caution">
    <text evidence="1">The sequence shown here is derived from an EMBL/GenBank/DDBJ whole genome shotgun (WGS) entry which is preliminary data.</text>
</comment>
<dbReference type="STRING" id="1141098.A0A1Y2EB59"/>
<accession>A0A1Y2EB59</accession>
<organism evidence="1 2">
    <name type="scientific">Pseudomassariella vexata</name>
    <dbReference type="NCBI Taxonomy" id="1141098"/>
    <lineage>
        <taxon>Eukaryota</taxon>
        <taxon>Fungi</taxon>
        <taxon>Dikarya</taxon>
        <taxon>Ascomycota</taxon>
        <taxon>Pezizomycotina</taxon>
        <taxon>Sordariomycetes</taxon>
        <taxon>Xylariomycetidae</taxon>
        <taxon>Amphisphaeriales</taxon>
        <taxon>Pseudomassariaceae</taxon>
        <taxon>Pseudomassariella</taxon>
    </lineage>
</organism>
<dbReference type="PANTHER" id="PTHR45036:SF1">
    <property type="entry name" value="METHYLTRANSFERASE LIKE 7A"/>
    <property type="match status" value="1"/>
</dbReference>
<dbReference type="PANTHER" id="PTHR45036">
    <property type="entry name" value="METHYLTRANSFERASE LIKE 7B"/>
    <property type="match status" value="1"/>
</dbReference>
<sequence length="320" mass="35357">MSSSPSPSPSLLARTHTLLWALADPWLFMAISASWLPSTILTLLRNRELAILLSPSKLQGVWFGRFWGWAGPNIKLSREPMVISLLEGRTCGGRVVEEPTGNGIEGVVVEIGAGSGFWVDVFKERDLGKGEGKASSIDGQAVAGTGAGVVKRTSGVRGLVTRIYGVEPNREQHPSLRQKISEAGLEDVYEIVPVGIEDLDNPSKWDGKVEKGSVDCIVSILCLCSIPEPQKNFKELYGYLKKGGRWYVFEHVRAEGNWGIRIFQAFTNLFWPHFLGGCQLCRPTEKWLREAGPWDKVDVGQPPGEQWHHCVPHILGVFTK</sequence>
<keyword evidence="1" id="KW-0489">Methyltransferase</keyword>
<dbReference type="OrthoDB" id="540004at2759"/>
<dbReference type="EMBL" id="MCFJ01000003">
    <property type="protein sequence ID" value="ORY68792.1"/>
    <property type="molecule type" value="Genomic_DNA"/>
</dbReference>
<dbReference type="Proteomes" id="UP000193689">
    <property type="component" value="Unassembled WGS sequence"/>
</dbReference>
<evidence type="ECO:0000313" key="2">
    <source>
        <dbReference type="Proteomes" id="UP000193689"/>
    </source>
</evidence>
<proteinExistence type="predicted"/>